<name>A0AAV3QT71_LITER</name>
<reference evidence="2 3" key="1">
    <citation type="submission" date="2024-01" db="EMBL/GenBank/DDBJ databases">
        <title>The complete chloroplast genome sequence of Lithospermum erythrorhizon: insights into the phylogenetic relationship among Boraginaceae species and the maternal lineages of purple gromwells.</title>
        <authorList>
            <person name="Okada T."/>
            <person name="Watanabe K."/>
        </authorList>
    </citation>
    <scope>NUCLEOTIDE SEQUENCE [LARGE SCALE GENOMIC DNA]</scope>
</reference>
<feature type="region of interest" description="Disordered" evidence="1">
    <location>
        <begin position="90"/>
        <end position="113"/>
    </location>
</feature>
<keyword evidence="3" id="KW-1185">Reference proteome</keyword>
<dbReference type="AlphaFoldDB" id="A0AAV3QT71"/>
<protein>
    <submittedName>
        <fullName evidence="2">Uncharacterized protein</fullName>
    </submittedName>
</protein>
<accession>A0AAV3QT71</accession>
<dbReference type="EMBL" id="BAABME010006012">
    <property type="protein sequence ID" value="GAA0167230.1"/>
    <property type="molecule type" value="Genomic_DNA"/>
</dbReference>
<evidence type="ECO:0000313" key="2">
    <source>
        <dbReference type="EMBL" id="GAA0167230.1"/>
    </source>
</evidence>
<proteinExistence type="predicted"/>
<organism evidence="2 3">
    <name type="scientific">Lithospermum erythrorhizon</name>
    <name type="common">Purple gromwell</name>
    <name type="synonym">Lithospermum officinale var. erythrorhizon</name>
    <dbReference type="NCBI Taxonomy" id="34254"/>
    <lineage>
        <taxon>Eukaryota</taxon>
        <taxon>Viridiplantae</taxon>
        <taxon>Streptophyta</taxon>
        <taxon>Embryophyta</taxon>
        <taxon>Tracheophyta</taxon>
        <taxon>Spermatophyta</taxon>
        <taxon>Magnoliopsida</taxon>
        <taxon>eudicotyledons</taxon>
        <taxon>Gunneridae</taxon>
        <taxon>Pentapetalae</taxon>
        <taxon>asterids</taxon>
        <taxon>lamiids</taxon>
        <taxon>Boraginales</taxon>
        <taxon>Boraginaceae</taxon>
        <taxon>Boraginoideae</taxon>
        <taxon>Lithospermeae</taxon>
        <taxon>Lithospermum</taxon>
    </lineage>
</organism>
<evidence type="ECO:0000256" key="1">
    <source>
        <dbReference type="SAM" id="MobiDB-lite"/>
    </source>
</evidence>
<comment type="caution">
    <text evidence="2">The sequence shown here is derived from an EMBL/GenBank/DDBJ whole genome shotgun (WGS) entry which is preliminary data.</text>
</comment>
<gene>
    <name evidence="2" type="ORF">LIER_22208</name>
</gene>
<feature type="compositionally biased region" description="Basic and acidic residues" evidence="1">
    <location>
        <begin position="98"/>
        <end position="113"/>
    </location>
</feature>
<sequence>MKFTTMGGLYKCSSKVNLDDGVRGEEPHDEIHAEDDVVGESIAPIVEKRIIDSSCAEMSDVADVSEPSVIPTISDTTGKTVEHSLMLEKSADVAADDAPERDNVDVTHVDDMD</sequence>
<evidence type="ECO:0000313" key="3">
    <source>
        <dbReference type="Proteomes" id="UP001454036"/>
    </source>
</evidence>
<dbReference type="Proteomes" id="UP001454036">
    <property type="component" value="Unassembled WGS sequence"/>
</dbReference>